<dbReference type="FunFam" id="2.10.25.10:FF:000051">
    <property type="entry name" value="Laminin subunit alpha 4"/>
    <property type="match status" value="1"/>
</dbReference>
<dbReference type="InterPro" id="IPR050440">
    <property type="entry name" value="Laminin/Netrin_ECM"/>
</dbReference>
<dbReference type="Proteomes" id="UP000681722">
    <property type="component" value="Unassembled WGS sequence"/>
</dbReference>
<dbReference type="Proteomes" id="UP000663829">
    <property type="component" value="Unassembled WGS sequence"/>
</dbReference>
<dbReference type="InterPro" id="IPR008211">
    <property type="entry name" value="Laminin_N"/>
</dbReference>
<feature type="region of interest" description="Disordered" evidence="13">
    <location>
        <begin position="478"/>
        <end position="514"/>
    </location>
</feature>
<dbReference type="SMART" id="SM00281">
    <property type="entry name" value="LamB"/>
    <property type="match status" value="1"/>
</dbReference>
<dbReference type="FunFam" id="2.10.25.10:FF:000106">
    <property type="entry name" value="Heparan sulfate proteoglycan 2"/>
    <property type="match status" value="1"/>
</dbReference>
<dbReference type="FunFam" id="2.10.25.10:FF:000067">
    <property type="entry name" value="Laminin subunit gamma 1"/>
    <property type="match status" value="1"/>
</dbReference>
<dbReference type="InterPro" id="IPR000742">
    <property type="entry name" value="EGF"/>
</dbReference>
<keyword evidence="3" id="KW-0272">Extracellular matrix</keyword>
<dbReference type="InterPro" id="IPR032675">
    <property type="entry name" value="LRR_dom_sf"/>
</dbReference>
<feature type="domain" description="Laminin EGF-like" evidence="14">
    <location>
        <begin position="2159"/>
        <end position="2214"/>
    </location>
</feature>
<feature type="compositionally biased region" description="Low complexity" evidence="13">
    <location>
        <begin position="489"/>
        <end position="514"/>
    </location>
</feature>
<dbReference type="SMART" id="SM00364">
    <property type="entry name" value="LRR_BAC"/>
    <property type="match status" value="5"/>
</dbReference>
<feature type="compositionally biased region" description="Polar residues" evidence="13">
    <location>
        <begin position="9"/>
        <end position="28"/>
    </location>
</feature>
<comment type="subcellular location">
    <subcellularLocation>
        <location evidence="1">Secreted</location>
        <location evidence="1">Extracellular space</location>
        <location evidence="1">Extracellular matrix</location>
        <location evidence="1">Basement membrane</location>
    </subcellularLocation>
</comment>
<comment type="caution">
    <text evidence="11">Lacks conserved residue(s) required for the propagation of feature annotation.</text>
</comment>
<dbReference type="GO" id="GO:0009888">
    <property type="term" value="P:tissue development"/>
    <property type="evidence" value="ECO:0007669"/>
    <property type="project" value="TreeGrafter"/>
</dbReference>
<keyword evidence="5" id="KW-0732">Signal</keyword>
<evidence type="ECO:0000256" key="12">
    <source>
        <dbReference type="SAM" id="Coils"/>
    </source>
</evidence>
<dbReference type="Pfam" id="PF00053">
    <property type="entry name" value="EGF_laminin"/>
    <property type="match status" value="9"/>
</dbReference>
<evidence type="ECO:0000256" key="6">
    <source>
        <dbReference type="ARBA" id="ARBA00022737"/>
    </source>
</evidence>
<dbReference type="OrthoDB" id="430826at2759"/>
<dbReference type="PROSITE" id="PS00022">
    <property type="entry name" value="EGF_1"/>
    <property type="match status" value="1"/>
</dbReference>
<dbReference type="InterPro" id="IPR000034">
    <property type="entry name" value="Laminin_IV"/>
</dbReference>
<keyword evidence="9" id="KW-0325">Glycoprotein</keyword>
<evidence type="ECO:0000256" key="8">
    <source>
        <dbReference type="ARBA" id="ARBA00023157"/>
    </source>
</evidence>
<dbReference type="SMART" id="SM00180">
    <property type="entry name" value="EGF_Lam"/>
    <property type="match status" value="10"/>
</dbReference>
<keyword evidence="19" id="KW-1185">Reference proteome</keyword>
<dbReference type="PROSITE" id="PS51450">
    <property type="entry name" value="LRR"/>
    <property type="match status" value="1"/>
</dbReference>
<dbReference type="SUPFAM" id="SSF52058">
    <property type="entry name" value="L domain-like"/>
    <property type="match status" value="1"/>
</dbReference>
<dbReference type="GO" id="GO:0009887">
    <property type="term" value="P:animal organ morphogenesis"/>
    <property type="evidence" value="ECO:0007669"/>
    <property type="project" value="TreeGrafter"/>
</dbReference>
<keyword evidence="4" id="KW-0433">Leucine-rich repeat</keyword>
<evidence type="ECO:0000256" key="3">
    <source>
        <dbReference type="ARBA" id="ARBA00022530"/>
    </source>
</evidence>
<feature type="coiled-coil region" evidence="12">
    <location>
        <begin position="2465"/>
        <end position="2532"/>
    </location>
</feature>
<dbReference type="InterPro" id="IPR001611">
    <property type="entry name" value="Leu-rich_rpt"/>
</dbReference>
<evidence type="ECO:0000256" key="11">
    <source>
        <dbReference type="PROSITE-ProRule" id="PRU00460"/>
    </source>
</evidence>
<evidence type="ECO:0000259" key="16">
    <source>
        <dbReference type="PROSITE" id="PS51117"/>
    </source>
</evidence>
<feature type="disulfide bond" evidence="11">
    <location>
        <begin position="2215"/>
        <end position="2227"/>
    </location>
</feature>
<feature type="disulfide bond" evidence="11">
    <location>
        <begin position="2187"/>
        <end position="2196"/>
    </location>
</feature>
<protein>
    <submittedName>
        <fullName evidence="17">Uncharacterized protein</fullName>
    </submittedName>
</protein>
<dbReference type="EMBL" id="CAJNOQ010002220">
    <property type="protein sequence ID" value="CAF0945906.1"/>
    <property type="molecule type" value="Genomic_DNA"/>
</dbReference>
<feature type="disulfide bond" evidence="11">
    <location>
        <begin position="2236"/>
        <end position="2245"/>
    </location>
</feature>
<evidence type="ECO:0000256" key="1">
    <source>
        <dbReference type="ARBA" id="ARBA00004302"/>
    </source>
</evidence>
<dbReference type="Gene3D" id="2.60.120.260">
    <property type="entry name" value="Galactose-binding domain-like"/>
    <property type="match status" value="1"/>
</dbReference>
<feature type="domain" description="Laminin EGF-like" evidence="14">
    <location>
        <begin position="1718"/>
        <end position="1769"/>
    </location>
</feature>
<feature type="disulfide bond" evidence="11">
    <location>
        <begin position="2130"/>
        <end position="2139"/>
    </location>
</feature>
<dbReference type="CDD" id="cd00055">
    <property type="entry name" value="EGF_Lam"/>
    <property type="match status" value="9"/>
</dbReference>
<feature type="disulfide bond" evidence="11">
    <location>
        <begin position="2020"/>
        <end position="2029"/>
    </location>
</feature>
<evidence type="ECO:0000259" key="14">
    <source>
        <dbReference type="PROSITE" id="PS50027"/>
    </source>
</evidence>
<feature type="disulfide bond" evidence="11">
    <location>
        <begin position="2217"/>
        <end position="2234"/>
    </location>
</feature>
<feature type="domain" description="Laminin N-terminal" evidence="16">
    <location>
        <begin position="1310"/>
        <end position="1566"/>
    </location>
</feature>
<dbReference type="FunFam" id="2.10.25.10:FF:000090">
    <property type="entry name" value="laminin subunit alpha"/>
    <property type="match status" value="1"/>
</dbReference>
<dbReference type="EMBL" id="CAJOBC010002220">
    <property type="protein sequence ID" value="CAF3722049.1"/>
    <property type="molecule type" value="Genomic_DNA"/>
</dbReference>
<dbReference type="SMART" id="SM00136">
    <property type="entry name" value="LamNT"/>
    <property type="match status" value="1"/>
</dbReference>
<dbReference type="FunFam" id="2.10.25.10:FF:000166">
    <property type="entry name" value="laminin subunit gamma-1"/>
    <property type="match status" value="1"/>
</dbReference>
<gene>
    <name evidence="17" type="ORF">GPM918_LOCUS10970</name>
    <name evidence="18" type="ORF">SRO942_LOCUS10971</name>
</gene>
<dbReference type="FunFam" id="2.10.25.10:FF:000105">
    <property type="entry name" value="laminin subunit gamma-1"/>
    <property type="match status" value="2"/>
</dbReference>
<evidence type="ECO:0000256" key="13">
    <source>
        <dbReference type="SAM" id="MobiDB-lite"/>
    </source>
</evidence>
<comment type="caution">
    <text evidence="17">The sequence shown here is derived from an EMBL/GenBank/DDBJ whole genome shotgun (WGS) entry which is preliminary data.</text>
</comment>
<dbReference type="GO" id="GO:0007411">
    <property type="term" value="P:axon guidance"/>
    <property type="evidence" value="ECO:0007669"/>
    <property type="project" value="TreeGrafter"/>
</dbReference>
<accession>A0A814CRL7</accession>
<keyword evidence="7" id="KW-0084">Basement membrane</keyword>
<evidence type="ECO:0000313" key="17">
    <source>
        <dbReference type="EMBL" id="CAF0945906.1"/>
    </source>
</evidence>
<feature type="coiled-coil region" evidence="12">
    <location>
        <begin position="2349"/>
        <end position="2414"/>
    </location>
</feature>
<dbReference type="Gene3D" id="2.10.25.10">
    <property type="entry name" value="Laminin"/>
    <property type="match status" value="9"/>
</dbReference>
<keyword evidence="10 11" id="KW-0424">Laminin EGF-like domain</keyword>
<dbReference type="PROSITE" id="PS50027">
    <property type="entry name" value="EGF_LAM_2"/>
    <property type="match status" value="5"/>
</dbReference>
<feature type="disulfide bond" evidence="11">
    <location>
        <begin position="1740"/>
        <end position="1749"/>
    </location>
</feature>
<evidence type="ECO:0000256" key="9">
    <source>
        <dbReference type="ARBA" id="ARBA00023180"/>
    </source>
</evidence>
<feature type="domain" description="Laminin EGF-like" evidence="14">
    <location>
        <begin position="2215"/>
        <end position="2262"/>
    </location>
</feature>
<dbReference type="PROSITE" id="PS01248">
    <property type="entry name" value="EGF_LAM_1"/>
    <property type="match status" value="5"/>
</dbReference>
<evidence type="ECO:0000256" key="5">
    <source>
        <dbReference type="ARBA" id="ARBA00022729"/>
    </source>
</evidence>
<dbReference type="PROSITE" id="PS51117">
    <property type="entry name" value="LAMININ_NTER"/>
    <property type="match status" value="1"/>
</dbReference>
<feature type="domain" description="Laminin EGF-like" evidence="14">
    <location>
        <begin position="2106"/>
        <end position="2158"/>
    </location>
</feature>
<dbReference type="SMART" id="SM00369">
    <property type="entry name" value="LRR_TYP"/>
    <property type="match status" value="6"/>
</dbReference>
<dbReference type="Pfam" id="PF13855">
    <property type="entry name" value="LRR_8"/>
    <property type="match status" value="1"/>
</dbReference>
<dbReference type="PRINTS" id="PR00011">
    <property type="entry name" value="EGFLAMININ"/>
</dbReference>
<evidence type="ECO:0000313" key="18">
    <source>
        <dbReference type="EMBL" id="CAF3722049.1"/>
    </source>
</evidence>
<evidence type="ECO:0000259" key="15">
    <source>
        <dbReference type="PROSITE" id="PS51115"/>
    </source>
</evidence>
<dbReference type="Gene3D" id="3.40.50.300">
    <property type="entry name" value="P-loop containing nucleotide triphosphate hydrolases"/>
    <property type="match status" value="1"/>
</dbReference>
<dbReference type="PROSITE" id="PS51115">
    <property type="entry name" value="LAMININ_IVA"/>
    <property type="match status" value="1"/>
</dbReference>
<feature type="disulfide bond" evidence="11">
    <location>
        <begin position="2142"/>
        <end position="2156"/>
    </location>
</feature>
<feature type="coiled-coil region" evidence="12">
    <location>
        <begin position="2638"/>
        <end position="2707"/>
    </location>
</feature>
<keyword evidence="6" id="KW-0677">Repeat</keyword>
<dbReference type="Pfam" id="PF00055">
    <property type="entry name" value="Laminin_N"/>
    <property type="match status" value="1"/>
</dbReference>
<reference evidence="17" key="1">
    <citation type="submission" date="2021-02" db="EMBL/GenBank/DDBJ databases">
        <authorList>
            <person name="Nowell W R."/>
        </authorList>
    </citation>
    <scope>NUCLEOTIDE SEQUENCE</scope>
</reference>
<dbReference type="PANTHER" id="PTHR10574:SF435">
    <property type="entry name" value="LAMININ SUBUNIT GAMMA-1"/>
    <property type="match status" value="1"/>
</dbReference>
<dbReference type="SUPFAM" id="SSF52540">
    <property type="entry name" value="P-loop containing nucleoside triphosphate hydrolases"/>
    <property type="match status" value="1"/>
</dbReference>
<dbReference type="GO" id="GO:0009966">
    <property type="term" value="P:regulation of signal transduction"/>
    <property type="evidence" value="ECO:0007669"/>
    <property type="project" value="UniProtKB-ARBA"/>
</dbReference>
<dbReference type="PANTHER" id="PTHR10574">
    <property type="entry name" value="NETRIN/LAMININ-RELATED"/>
    <property type="match status" value="1"/>
</dbReference>
<evidence type="ECO:0000313" key="19">
    <source>
        <dbReference type="Proteomes" id="UP000663829"/>
    </source>
</evidence>
<dbReference type="InterPro" id="IPR003591">
    <property type="entry name" value="Leu-rich_rpt_typical-subtyp"/>
</dbReference>
<feature type="domain" description="Laminin EGF-like" evidence="14">
    <location>
        <begin position="2002"/>
        <end position="2050"/>
    </location>
</feature>
<dbReference type="SMART" id="SM00365">
    <property type="entry name" value="LRR_SD22"/>
    <property type="match status" value="4"/>
</dbReference>
<evidence type="ECO:0000256" key="4">
    <source>
        <dbReference type="ARBA" id="ARBA00022614"/>
    </source>
</evidence>
<dbReference type="InterPro" id="IPR002049">
    <property type="entry name" value="LE_dom"/>
</dbReference>
<dbReference type="InterPro" id="IPR056863">
    <property type="entry name" value="LMN_ATRN_NET-like_EGF"/>
</dbReference>
<dbReference type="InterPro" id="IPR027417">
    <property type="entry name" value="P-loop_NTPase"/>
</dbReference>
<dbReference type="SMART" id="SM00181">
    <property type="entry name" value="EGF"/>
    <property type="match status" value="4"/>
</dbReference>
<sequence length="2905" mass="330289">MPIIHKKTPTINEPSTKGGRTSKISSPKTGGGIRQQRLSQSLRVHNVSQQTSPLANTNPPIKSPNSSPLMSHLRPPDPRMYVHAGVSGIRHLFPIHFTTTDETGQSTFTRPISSMRSRTPTTDLCTNIEMIRNVCKVHTLKHLDLTGNELDELPIDVSQLIELETFNCSHNKLHDLPDILEQLQQLKEIDLSYNQLKIIPSVVYKFKKLSRLHCEHNQLELINEQIHTLKRLKILVLDSNMILNLDKIDISQLKKLEYFSMANNQIQKFPQGLQTLHHIRNINLSYNLLTNIPVDLLLINTLDVLNLSHNQIKKLPPMSIAPNRLTQIFSLDLSYNQLVKFYDYLLMITLKLDLSNNKIRLIPNHLIKKLTYDILDTKELKIDNNPLITPPLDIISNLRNDTNCLKIIRKYYDEQPLDVNVRQGFKICISGPKSSGKTALANTLEEYMPHLDQSEQQERIIHRSFVTVHEFLYRMNGTHDQQQHEQTEQGRVVSSAKSSVSKTNNLPPSSTPTKLPSIVVEQQLTKLPMQRFEMDTRKMTTISEVIRPQTPPIGQYVKNKPLAPPTTTEITDTNTAPTIEPMKMLPLTIFDMHGLSEYFHLYSSFLDNSALHLLCIHTQQFQKDVPSVENIFNGTVTIPDSIHNLFQLLKLLCEKATKTRGIFIIPVATHIDYYDRRSKNERAQVLEKMNTFFKTYLQKRLDLIREQMQNIDSLKTISSSLSDRLKTFASLLNININIHSPCVPISTLTLSGVDELMKLIQRSVVNNKVFFPNVDRILPTLWAETNQFISNLSDKLIVPYMLWDNFSDVVISKRGLPHLINDITMSMHDEGKIMVFNEMGTSDRVVFLKPVWLADLLYSLFRYDLKIVLDYEKNDIFSLSGLTEPKFMSFKRDLLEFGLLHSDLLRTFWYSLLHKKDSFFTLWLTLQRFLLIGYPKMPKSQLKRLVRVETPESQLTRNPGFIREKNLSRQIEAKYRGEKASSITSASDTDDLKFDYAVIPHYLPIINNNEKQEEMRKFMKLSNVIAIKYYFPSDMPLGSFHKLCVSALFRLNIVYKKHWKNFLIGEHEEKEVKFIMESDNLTYVICQCATNLREQALEELWNVQMPILNHFEEMIINLAPTSRFDRFVRCPKCNDFTFMCNENVDTGLLVQPNESKRKKLLKRIRERHQSSLKDKKSDLNSATVTTPAHISNAPPTILLFVTLIDLLQINSVRSLAICTLSLSSWTHTSKCLLFSLIIILGDSNLLLSGQQLNKSSSITVSSRTRSSSKTSLTNTTITTKLPTTTTKKKQLTPPPIIIEEQTCYNKSSGTAIRCLPEFVNAAFRRKIESTNTCGERWKIDSSNEGTEYCIQTGPPQGQLDNSQRYYSSTEKNCQLCDSRDAKRAHPPDHMTDFNQRGNITWWQSDTMLEGINYPNTVNLTLNLGKTYDVTYIKLTFQSPKPESFIIYKRTYENGPWIPYQYYSASCMLTFGLPRKKYPDTDTEAICSEDFSDVTPLHGSEVAFGTLDWRPGATTFETRIDLQQWVTAYEIRIQLVRMNTFGDEMFGQPYVLKTYFYAISDLAVGGRCHCNGHANKCSRNADQNTEVHCDCEHNTIGRDCEKCHPSYNDAPWQPADVHDAHPCKPCICNGFAQTCNFNRDLYERTGHGSICIDCAGNRGGPKCETCKQGYFRLPDTEGDCLSCSCDIIGSETIQCATDGRCQCKPGVVGDKCNQCAPRCTCYEPGAAQPLQCNPSSGQCSCKLFAEGQNCDRCRPGYYNLDQMNPEGCTKCFCYGHASTCQSAPNYFFQPIRSSFTEGSDGWQAHDKSGIAVPVQSDGSSYIYVQALPGQDITFEAPSKYLGDRTLSYNQLLTFILILRAQPTLNRMYTHYDVSIESGDRTKVGVVIYGGIPQTIPSEEPLTFRYRLNEQSWTPSLTFIDFMRLLSNITSIKIHATFGVDHAVSFLGEVTLGHSQLSSGMFPVSNVESCTCPTGYYGERCEYCVAGYRRSPPFGGPFAQCIPCQCYNHSTICDIETGKCQCQHHTTGDNCERCLPGFYGNPYQGTPEDCQRCPCPNGVSCTQLNQQQVVCLNCPAGYTGDRCEFCDDGYFGDPEGLKTGVRRPCELCSCNGNVDPNTIGNCNTTTGHCLRCNQNTFGVYCEKCLPGYWGDALTDVKCHACNCHPRGTRRTTGVQYLTQCNLQNGQCQCKSNVIGRQCDKCEDGYWNLNSDSGCETCKCDPIGAYNISCSVNSGQCYCKPGVTGQNCDRCLPYHYGFSPDGCKRKPIFLNTLNVQCDGLSGQCPCKENFMGLRCDQCEENKYRDGYECPTCPACYREVQKRVNHYRWDLNTLQDAVSTLNSSQTLQSLKEDKQLTSELDLLARNLNNLKIDLEQKGLISRNTSDYNQQDVELRNSTTDLENRYRKLEQKLPDLIEKNNIIRDTILKANETFLKSTTYQLTRINSLLLGIDRVGRTTDSKHETAINKTLVMQIKIDELTQRLKNLKKKHDDANNRSRTAETVLGTKLRIIDEEAHNKLENDIKQKLATIENRRQKLTEFANNISRRVLDVRTKANEWKSNLSSLVIADLSSNLSLETANQLRNGASQMTHDLKDLEINISNFSTKAFKLQETTRNFEREVNQFKVIVNEVSRDTQSLFLEVDQSEHEAKRAVDNAEDIEKEVRKIRDDLQAFVHDKDSQSKDAETQYNRLQSIQDQIQNITGKYWELNDEHRTLNITVTNALRELENAKALYTASNIVGQSNAIKQAEIKLIPVSKEMETLTNRSSTALDSFTNIKDQADIHVKRIEKASAIGKNLTNDINSARDQVGKLMEQLKSLQSSLNHSTQINISSLDSAEIEFEQLNLDKIFNGIDQFHMGAIFVKNQTDKLIIEYDTLNRYVNNIDQIARSLPTGCFKNIHIEHSPSSRRS</sequence>
<dbReference type="Gene3D" id="3.80.10.10">
    <property type="entry name" value="Ribonuclease Inhibitor"/>
    <property type="match status" value="1"/>
</dbReference>
<feature type="compositionally biased region" description="Polar residues" evidence="13">
    <location>
        <begin position="36"/>
        <end position="69"/>
    </location>
</feature>
<name>A0A814CRL7_9BILA</name>
<evidence type="ECO:0000256" key="7">
    <source>
        <dbReference type="ARBA" id="ARBA00022869"/>
    </source>
</evidence>
<keyword evidence="12" id="KW-0175">Coiled coil</keyword>
<feature type="compositionally biased region" description="Low complexity" evidence="13">
    <location>
        <begin position="565"/>
        <end position="574"/>
    </location>
</feature>
<proteinExistence type="predicted"/>
<evidence type="ECO:0000256" key="2">
    <source>
        <dbReference type="ARBA" id="ARBA00022525"/>
    </source>
</evidence>
<evidence type="ECO:0000256" key="10">
    <source>
        <dbReference type="ARBA" id="ARBA00023292"/>
    </source>
</evidence>
<keyword evidence="2" id="KW-0964">Secreted</keyword>
<keyword evidence="8 11" id="KW-1015">Disulfide bond</keyword>
<dbReference type="Pfam" id="PF24973">
    <property type="entry name" value="EGF_LMN_ATRN"/>
    <property type="match status" value="1"/>
</dbReference>
<dbReference type="GO" id="GO:0005604">
    <property type="term" value="C:basement membrane"/>
    <property type="evidence" value="ECO:0007669"/>
    <property type="project" value="UniProtKB-SubCell"/>
</dbReference>
<dbReference type="Pfam" id="PF00052">
    <property type="entry name" value="Laminin_B"/>
    <property type="match status" value="1"/>
</dbReference>
<feature type="region of interest" description="Disordered" evidence="13">
    <location>
        <begin position="1"/>
        <end position="75"/>
    </location>
</feature>
<organism evidence="17 19">
    <name type="scientific">Didymodactylos carnosus</name>
    <dbReference type="NCBI Taxonomy" id="1234261"/>
    <lineage>
        <taxon>Eukaryota</taxon>
        <taxon>Metazoa</taxon>
        <taxon>Spiralia</taxon>
        <taxon>Gnathifera</taxon>
        <taxon>Rotifera</taxon>
        <taxon>Eurotatoria</taxon>
        <taxon>Bdelloidea</taxon>
        <taxon>Philodinida</taxon>
        <taxon>Philodinidae</taxon>
        <taxon>Didymodactylos</taxon>
    </lineage>
</organism>
<dbReference type="SUPFAM" id="SSF57196">
    <property type="entry name" value="EGF/Laminin"/>
    <property type="match status" value="8"/>
</dbReference>
<feature type="domain" description="Laminin IV type A" evidence="15">
    <location>
        <begin position="1796"/>
        <end position="1967"/>
    </location>
</feature>
<feature type="region of interest" description="Disordered" evidence="13">
    <location>
        <begin position="553"/>
        <end position="574"/>
    </location>
</feature>